<sequence length="34" mass="4042">MDIIAFEDSDQEAAVDFSILEVDNRFCRYQLYPQ</sequence>
<gene>
    <name evidence="1" type="ORF">SRA_02846</name>
</gene>
<proteinExistence type="predicted"/>
<protein>
    <submittedName>
        <fullName evidence="1">Uncharacterized protein</fullName>
    </submittedName>
</protein>
<dbReference type="Proteomes" id="UP000007815">
    <property type="component" value="Unassembled WGS sequence"/>
</dbReference>
<organism evidence="1 2">
    <name type="scientific">Streptococcus ratti FA-1 = DSM 20564</name>
    <dbReference type="NCBI Taxonomy" id="699248"/>
    <lineage>
        <taxon>Bacteria</taxon>
        <taxon>Bacillati</taxon>
        <taxon>Bacillota</taxon>
        <taxon>Bacilli</taxon>
        <taxon>Lactobacillales</taxon>
        <taxon>Streptococcaceae</taxon>
        <taxon>Streptococcus</taxon>
    </lineage>
</organism>
<accession>A0ABP2QWM2</accession>
<comment type="caution">
    <text evidence="1">The sequence shown here is derived from an EMBL/GenBank/DDBJ whole genome shotgun (WGS) entry which is preliminary data.</text>
</comment>
<keyword evidence="2" id="KW-1185">Reference proteome</keyword>
<reference evidence="1 2" key="1">
    <citation type="submission" date="2009-12" db="EMBL/GenBank/DDBJ databases">
        <authorList>
            <person name="Lefebure T."/>
            <person name="Cornejo O.E."/>
            <person name="Pavinski Bitar P.D."/>
            <person name="Lang P."/>
            <person name="Stanhope M.J."/>
        </authorList>
    </citation>
    <scope>NUCLEOTIDE SEQUENCE [LARGE SCALE GENOMIC DNA]</scope>
    <source>
        <strain evidence="1 2">FA-1</strain>
    </source>
</reference>
<evidence type="ECO:0000313" key="2">
    <source>
        <dbReference type="Proteomes" id="UP000007815"/>
    </source>
</evidence>
<name>A0ABP2QWM2_STRRT</name>
<dbReference type="EMBL" id="AJTZ01000005">
    <property type="protein sequence ID" value="EJN93439.1"/>
    <property type="molecule type" value="Genomic_DNA"/>
</dbReference>
<evidence type="ECO:0000313" key="1">
    <source>
        <dbReference type="EMBL" id="EJN93439.1"/>
    </source>
</evidence>